<evidence type="ECO:0000313" key="1">
    <source>
        <dbReference type="EMBL" id="AUX82166.1"/>
    </source>
</evidence>
<dbReference type="EMBL" id="MG812490">
    <property type="protein sequence ID" value="AUX82166.1"/>
    <property type="molecule type" value="Genomic_DNA"/>
</dbReference>
<accession>A0A2L0HKF1</accession>
<reference evidence="1 2" key="1">
    <citation type="submission" date="2018-01" db="EMBL/GenBank/DDBJ databases">
        <authorList>
            <person name="Easterwood J.C."/>
            <person name="Ngene C.N."/>
            <person name="Ariel B.E."/>
            <person name="Cleveland V.S."/>
            <person name="Craig H.A."/>
            <person name="Jones C.N."/>
            <person name="Kemp M.T."/>
            <person name="Morava M.A."/>
            <person name="Ono-Korkowski S.M."/>
            <person name="Shaheen A.M."/>
            <person name="Strickler A.L."/>
            <person name="Tricas H."/>
            <person name="Weir S.M."/>
            <person name="Best A."/>
            <person name="Garlena R.A."/>
            <person name="Russell D.A."/>
            <person name="Pope W.H."/>
            <person name="Jacobs-Sera D."/>
            <person name="Hendrix R.W."/>
            <person name="Hatfull G.F."/>
        </authorList>
    </citation>
    <scope>NUCLEOTIDE SEQUENCE [LARGE SCALE GENOMIC DNA]</scope>
</reference>
<sequence length="156" mass="17773">MTPYPEGFRWLHSSLEAHARMQAQPDPAAPPVWEPTVITATVFLAVEPGTVADIRPYSSSKFVFRPTRVLLRFTDGELKRMRVSGPRVLKSGALSDRMEHDYQLWESEIEARRARDEEYLAQWARTELDLDPIFAAVEAYLANHPLPVLALAEDVR</sequence>
<evidence type="ECO:0000313" key="2">
    <source>
        <dbReference type="Proteomes" id="UP000240563"/>
    </source>
</evidence>
<proteinExistence type="predicted"/>
<organism evidence="1 2">
    <name type="scientific">Mycobacterium phage Holeinone</name>
    <dbReference type="NCBI Taxonomy" id="2079567"/>
    <lineage>
        <taxon>Viruses</taxon>
        <taxon>Duplodnaviria</taxon>
        <taxon>Heunggongvirae</taxon>
        <taxon>Uroviricota</taxon>
        <taxon>Caudoviricetes</taxon>
        <taxon>Bclasvirinae</taxon>
        <taxon>Rosebushvirus</taxon>
        <taxon>Rosebushvirus rosebush</taxon>
    </lineage>
</organism>
<name>A0A2L0HKF1_9CAUD</name>
<dbReference type="Proteomes" id="UP000240563">
    <property type="component" value="Genome"/>
</dbReference>
<gene>
    <name evidence="1" type="ORF">SEA_HOLEINONE_60</name>
</gene>
<protein>
    <submittedName>
        <fullName evidence="1">Uncharacterized protein</fullName>
    </submittedName>
</protein>